<organism evidence="3 4">
    <name type="scientific">Candidozyma haemuli</name>
    <dbReference type="NCBI Taxonomy" id="45357"/>
    <lineage>
        <taxon>Eukaryota</taxon>
        <taxon>Fungi</taxon>
        <taxon>Dikarya</taxon>
        <taxon>Ascomycota</taxon>
        <taxon>Saccharomycotina</taxon>
        <taxon>Pichiomycetes</taxon>
        <taxon>Metschnikowiaceae</taxon>
        <taxon>Candidozyma</taxon>
    </lineage>
</organism>
<name>A0A2V1ASS9_9ASCO</name>
<keyword evidence="1" id="KW-0472">Membrane</keyword>
<evidence type="ECO:0008006" key="5">
    <source>
        <dbReference type="Google" id="ProtNLM"/>
    </source>
</evidence>
<sequence>MLWFVPLLFAAVQAAYHEQLSFRPLPRNTLLADFHFNTVSPAFPLEYTNASAPAGSQAPRHYGYFPRMLAPIVQATNTRELHLRFTQGWWDADSWGSLPHDGAVIGGTGVEVWAAIEAPSVDAARASWLKLTESLSGVFCASLNFVDDAVTTFPKYKTASEEANYVAVPGNKLFLLRAALPDEPICTENLTPFLKLLPTRGKAGIASLLDGHKLYDSLWHSMSIDLVTACSGNECHLESDQHIHHIADITRSIRRRNEGGIPKPVPGDKLRCDESKHHDAWHCFPAGEEPAIEWDIESLYGRAIKGPGFENQKGTTKINFFVDPDHWKVTLLEEGKDDAAVGETYEIVKAVPHNFRLSTSDFNKVLPKQETPLLVSRSLTGYSQDRGGMRVTLHNPQDKDVSLVYFESLPWFMRIYLHTLQVSGNGTIENQFFKPAIDRTRPTHLELALTIPAGQSLTLTYQFDKSLLLFSEYPPDANHGFAIEPAVVKIIENGSTVYQLRTASLLLTLPTPDFSMPYNVTILTCTVMSLAFGCVFNLLAKKVVTEEEFEELAKTTPLGKLKAKLAYLKSKLKGIKA</sequence>
<keyword evidence="4" id="KW-1185">Reference proteome</keyword>
<proteinExistence type="predicted"/>
<dbReference type="PANTHER" id="PTHR12959:SF11">
    <property type="entry name" value="GPI TRANSAMIDASE COMPONENT PIG-T"/>
    <property type="match status" value="1"/>
</dbReference>
<dbReference type="EMBL" id="PKFO01000004">
    <property type="protein sequence ID" value="PVH20794.1"/>
    <property type="molecule type" value="Genomic_DNA"/>
</dbReference>
<dbReference type="Proteomes" id="UP000244309">
    <property type="component" value="Unassembled WGS sequence"/>
</dbReference>
<dbReference type="GO" id="GO:0042765">
    <property type="term" value="C:GPI-anchor transamidase complex"/>
    <property type="evidence" value="ECO:0007669"/>
    <property type="project" value="InterPro"/>
</dbReference>
<dbReference type="GO" id="GO:0016255">
    <property type="term" value="P:attachment of GPI anchor to protein"/>
    <property type="evidence" value="ECO:0007669"/>
    <property type="project" value="InterPro"/>
</dbReference>
<dbReference type="RefSeq" id="XP_025341734.1">
    <property type="nucleotide sequence ID" value="XM_025487926.1"/>
</dbReference>
<gene>
    <name evidence="3" type="ORF">CXQ85_004302</name>
</gene>
<dbReference type="VEuPathDB" id="FungiDB:CXQ85_004302"/>
<protein>
    <recommendedName>
        <fullName evidence="5">GPI transamidase component GPI16</fullName>
    </recommendedName>
</protein>
<feature type="signal peptide" evidence="2">
    <location>
        <begin position="1"/>
        <end position="17"/>
    </location>
</feature>
<comment type="caution">
    <text evidence="3">The sequence shown here is derived from an EMBL/GenBank/DDBJ whole genome shotgun (WGS) entry which is preliminary data.</text>
</comment>
<keyword evidence="1" id="KW-0812">Transmembrane</keyword>
<keyword evidence="2" id="KW-0732">Signal</keyword>
<feature type="transmembrane region" description="Helical" evidence="1">
    <location>
        <begin position="518"/>
        <end position="540"/>
    </location>
</feature>
<accession>A0A2V1ASS9</accession>
<evidence type="ECO:0000313" key="4">
    <source>
        <dbReference type="Proteomes" id="UP000244309"/>
    </source>
</evidence>
<dbReference type="Pfam" id="PF04113">
    <property type="entry name" value="Gpi16"/>
    <property type="match status" value="1"/>
</dbReference>
<reference evidence="3 4" key="1">
    <citation type="submission" date="2017-12" db="EMBL/GenBank/DDBJ databases">
        <title>Genome Sequence of a Multidrug-Resistant Candida haemulonii Isolate from a Patient with Chronic Leg Ulcers in Israel.</title>
        <authorList>
            <person name="Chow N.A."/>
            <person name="Gade L."/>
            <person name="Batra D."/>
            <person name="Rowe L.A."/>
            <person name="Ben-Ami R."/>
            <person name="Loparev V.N."/>
            <person name="Litvintseva A.P."/>
        </authorList>
    </citation>
    <scope>NUCLEOTIDE SEQUENCE [LARGE SCALE GENOMIC DNA]</scope>
    <source>
        <strain evidence="3 4">B11899</strain>
    </source>
</reference>
<feature type="chain" id="PRO_5015842250" description="GPI transamidase component GPI16" evidence="2">
    <location>
        <begin position="18"/>
        <end position="577"/>
    </location>
</feature>
<dbReference type="GeneID" id="37009632"/>
<dbReference type="STRING" id="45357.A0A2V1ASS9"/>
<dbReference type="InterPro" id="IPR007245">
    <property type="entry name" value="PIG-T"/>
</dbReference>
<evidence type="ECO:0000256" key="2">
    <source>
        <dbReference type="SAM" id="SignalP"/>
    </source>
</evidence>
<dbReference type="OrthoDB" id="331263at2759"/>
<dbReference type="AlphaFoldDB" id="A0A2V1ASS9"/>
<evidence type="ECO:0000313" key="3">
    <source>
        <dbReference type="EMBL" id="PVH20794.1"/>
    </source>
</evidence>
<keyword evidence="1" id="KW-1133">Transmembrane helix</keyword>
<dbReference type="PANTHER" id="PTHR12959">
    <property type="entry name" value="GPI TRANSAMIDASE COMPONENT PIG-T-RELATED"/>
    <property type="match status" value="1"/>
</dbReference>
<evidence type="ECO:0000256" key="1">
    <source>
        <dbReference type="SAM" id="Phobius"/>
    </source>
</evidence>